<dbReference type="EMBL" id="CM034404">
    <property type="protein sequence ID" value="KAJ0174310.1"/>
    <property type="molecule type" value="Genomic_DNA"/>
</dbReference>
<evidence type="ECO:0000313" key="1">
    <source>
        <dbReference type="EMBL" id="KAJ0174310.1"/>
    </source>
</evidence>
<organism evidence="1 2">
    <name type="scientific">Dendrolimus kikuchii</name>
    <dbReference type="NCBI Taxonomy" id="765133"/>
    <lineage>
        <taxon>Eukaryota</taxon>
        <taxon>Metazoa</taxon>
        <taxon>Ecdysozoa</taxon>
        <taxon>Arthropoda</taxon>
        <taxon>Hexapoda</taxon>
        <taxon>Insecta</taxon>
        <taxon>Pterygota</taxon>
        <taxon>Neoptera</taxon>
        <taxon>Endopterygota</taxon>
        <taxon>Lepidoptera</taxon>
        <taxon>Glossata</taxon>
        <taxon>Ditrysia</taxon>
        <taxon>Bombycoidea</taxon>
        <taxon>Lasiocampidae</taxon>
        <taxon>Dendrolimus</taxon>
    </lineage>
</organism>
<keyword evidence="2" id="KW-1185">Reference proteome</keyword>
<name>A0ACC1CS10_9NEOP</name>
<reference evidence="1 2" key="1">
    <citation type="journal article" date="2021" name="Front. Genet.">
        <title>Chromosome-Level Genome Assembly Reveals Significant Gene Expansion in the Toll and IMD Signaling Pathways of Dendrolimus kikuchii.</title>
        <authorList>
            <person name="Zhou J."/>
            <person name="Wu P."/>
            <person name="Xiong Z."/>
            <person name="Liu N."/>
            <person name="Zhao N."/>
            <person name="Ji M."/>
            <person name="Qiu Y."/>
            <person name="Yang B."/>
        </authorList>
    </citation>
    <scope>NUCLEOTIDE SEQUENCE [LARGE SCALE GENOMIC DNA]</scope>
    <source>
        <strain evidence="1">Ann1</strain>
    </source>
</reference>
<gene>
    <name evidence="1" type="ORF">K1T71_010456</name>
</gene>
<proteinExistence type="predicted"/>
<dbReference type="Proteomes" id="UP000824533">
    <property type="component" value="Linkage Group LG18"/>
</dbReference>
<evidence type="ECO:0000313" key="2">
    <source>
        <dbReference type="Proteomes" id="UP000824533"/>
    </source>
</evidence>
<comment type="caution">
    <text evidence="1">The sequence shown here is derived from an EMBL/GenBank/DDBJ whole genome shotgun (WGS) entry which is preliminary data.</text>
</comment>
<protein>
    <submittedName>
        <fullName evidence="1">Uncharacterized protein</fullName>
    </submittedName>
</protein>
<sequence>MLLKTVVVSQFIFAFVYCKDLTVVDLVKRFLINEFKPTTLVLSGLCWNKNIENALITELAEIGIRSTKSMSLKSSIQNHHIMFLTDLDCPQSDAVLKKASSEHLFKFPFRWLVLTYSEGDKKPSALWNCPLLADSDLVLAYRNKDTFDMVELYKPALNFTMQVNPRGHYNGTLMDFRGYNSLFRRRRDLMGHSLTMANVIQDSNSTKYHLPKENGLEPQHDAIAKICWMNAKLAFEMLNATPRYIFSYRWGYKVNGQWSGMINDLHSERADLGTNCVVSDIERLNVVTYTDMLAPFRVRFIFRQPPLPYVSNIFSLPFRTSVWLTVFICCIISTVTIYFATKWEARIVRSPTQLDGTVSDAMLLTMSAVSQQGCAMEPKKASGRIMLWVLFTALMALYAAYSANIVVLLQAPSNSIRTLHQLAHSKMTLAANDVDYNHFIFSLFKDPDHVSIYKIIQPEKGREHFYELNEGVEKIRQGLFAFHSIVEPVYRRVEETFLETEKCDLMEIDFLGSFDPFVPVKKDSPYLELLRVVFKRIRESGIASALAKRLQVEKPKCATKQTAFSSVGLVDFRPVLLLMVYGVAVSVTICLIEIVVHKICMRLHSK</sequence>
<accession>A0ACC1CS10</accession>